<dbReference type="Proteomes" id="UP000242642">
    <property type="component" value="Unassembled WGS sequence"/>
</dbReference>
<reference evidence="3" key="1">
    <citation type="submission" date="2016-10" db="EMBL/GenBank/DDBJ databases">
        <authorList>
            <person name="Varghese N."/>
            <person name="Submissions S."/>
        </authorList>
    </citation>
    <scope>NUCLEOTIDE SEQUENCE [LARGE SCALE GENOMIC DNA]</scope>
    <source>
        <strain evidence="3">DSM 18579</strain>
    </source>
</reference>
<gene>
    <name evidence="2" type="ORF">SAMN02583745_02131</name>
</gene>
<evidence type="ECO:0000313" key="2">
    <source>
        <dbReference type="EMBL" id="SET36327.1"/>
    </source>
</evidence>
<comment type="similarity">
    <text evidence="1">Belongs to the UPF0231 family.</text>
</comment>
<proteinExistence type="inferred from homology"/>
<protein>
    <submittedName>
        <fullName evidence="2">Uncharacterized protein</fullName>
    </submittedName>
</protein>
<dbReference type="EMBL" id="FOHV01000020">
    <property type="protein sequence ID" value="SET36327.1"/>
    <property type="molecule type" value="Genomic_DNA"/>
</dbReference>
<dbReference type="Pfam" id="PF06062">
    <property type="entry name" value="UPF0231"/>
    <property type="match status" value="1"/>
</dbReference>
<evidence type="ECO:0000313" key="3">
    <source>
        <dbReference type="Proteomes" id="UP000242642"/>
    </source>
</evidence>
<dbReference type="InterPro" id="IPR008249">
    <property type="entry name" value="UPF0231"/>
</dbReference>
<dbReference type="STRING" id="1123402.SAMN02583745_02131"/>
<name>A0A1I0DUN0_9GAMM</name>
<dbReference type="AlphaFoldDB" id="A0A1I0DUN0"/>
<dbReference type="RefSeq" id="WP_177168648.1">
    <property type="nucleotide sequence ID" value="NZ_FOHV01000020.1"/>
</dbReference>
<organism evidence="2 3">
    <name type="scientific">Thorsellia anophelis DSM 18579</name>
    <dbReference type="NCBI Taxonomy" id="1123402"/>
    <lineage>
        <taxon>Bacteria</taxon>
        <taxon>Pseudomonadati</taxon>
        <taxon>Pseudomonadota</taxon>
        <taxon>Gammaproteobacteria</taxon>
        <taxon>Enterobacterales</taxon>
        <taxon>Thorselliaceae</taxon>
        <taxon>Thorsellia</taxon>
    </lineage>
</organism>
<accession>A0A1I0DUN0</accession>
<evidence type="ECO:0000256" key="1">
    <source>
        <dbReference type="ARBA" id="ARBA00005367"/>
    </source>
</evidence>
<keyword evidence="3" id="KW-1185">Reference proteome</keyword>
<sequence>MEYVFTTADNQNYIVELPMEFMALSKWLSCELGNDKQKIAALIDELNQLCKNHNNNKKWIGHEYTLVLQNKEVQIYSNLIFSSLSEDEAVRLTEENLSLYDEESFSEAGLEDIIKLLTDYLEFMS</sequence>